<feature type="transmembrane region" description="Helical" evidence="1">
    <location>
        <begin position="67"/>
        <end position="84"/>
    </location>
</feature>
<dbReference type="STRING" id="587636.SAMN05216199_2453"/>
<dbReference type="EMBL" id="FOHB01000004">
    <property type="protein sequence ID" value="SES23104.1"/>
    <property type="molecule type" value="Genomic_DNA"/>
</dbReference>
<keyword evidence="3" id="KW-1185">Reference proteome</keyword>
<keyword evidence="1" id="KW-1133">Transmembrane helix</keyword>
<name>A0A1H9VNI7_9MICO</name>
<organism evidence="2 3">
    <name type="scientific">Pedococcus cremeus</name>
    <dbReference type="NCBI Taxonomy" id="587636"/>
    <lineage>
        <taxon>Bacteria</taxon>
        <taxon>Bacillati</taxon>
        <taxon>Actinomycetota</taxon>
        <taxon>Actinomycetes</taxon>
        <taxon>Micrococcales</taxon>
        <taxon>Intrasporangiaceae</taxon>
        <taxon>Pedococcus</taxon>
    </lineage>
</organism>
<keyword evidence="1" id="KW-0472">Membrane</keyword>
<evidence type="ECO:0000256" key="1">
    <source>
        <dbReference type="SAM" id="Phobius"/>
    </source>
</evidence>
<evidence type="ECO:0000313" key="3">
    <source>
        <dbReference type="Proteomes" id="UP000199019"/>
    </source>
</evidence>
<evidence type="ECO:0000313" key="2">
    <source>
        <dbReference type="EMBL" id="SES23104.1"/>
    </source>
</evidence>
<keyword evidence="1" id="KW-0812">Transmembrane</keyword>
<accession>A0A1H9VNI7</accession>
<dbReference type="AlphaFoldDB" id="A0A1H9VNI7"/>
<feature type="transmembrane region" description="Helical" evidence="1">
    <location>
        <begin position="38"/>
        <end position="55"/>
    </location>
</feature>
<reference evidence="3" key="1">
    <citation type="submission" date="2016-10" db="EMBL/GenBank/DDBJ databases">
        <authorList>
            <person name="Varghese N."/>
            <person name="Submissions S."/>
        </authorList>
    </citation>
    <scope>NUCLEOTIDE SEQUENCE [LARGE SCALE GENOMIC DNA]</scope>
    <source>
        <strain evidence="3">CGMCC 1.6963</strain>
    </source>
</reference>
<proteinExistence type="predicted"/>
<protein>
    <submittedName>
        <fullName evidence="2">Uncharacterized protein</fullName>
    </submittedName>
</protein>
<dbReference type="Proteomes" id="UP000199019">
    <property type="component" value="Unassembled WGS sequence"/>
</dbReference>
<sequence length="126" mass="13524">MGRPYTPSMGEKAVVRGWLAVGAGAVVAQEWLTTYPEAGPGPHLLWGFVSLLLLYRIYRRSELARRVFVVVAVIGAVLAMSGIPDEPSRLAPLALAYVVQALAVTRGPVRGWTRRKMVPVATAVGA</sequence>
<gene>
    <name evidence="2" type="ORF">SAMN05216199_2453</name>
</gene>